<evidence type="ECO:0000256" key="2">
    <source>
        <dbReference type="ARBA" id="ARBA00023155"/>
    </source>
</evidence>
<keyword evidence="3 4" id="KW-0539">Nucleus</keyword>
<feature type="compositionally biased region" description="Low complexity" evidence="5">
    <location>
        <begin position="234"/>
        <end position="246"/>
    </location>
</feature>
<evidence type="ECO:0000313" key="8">
    <source>
        <dbReference type="EMBL" id="PAA89543.1"/>
    </source>
</evidence>
<dbReference type="SUPFAM" id="SSF46689">
    <property type="entry name" value="Homeodomain-like"/>
    <property type="match status" value="1"/>
</dbReference>
<evidence type="ECO:0000256" key="3">
    <source>
        <dbReference type="ARBA" id="ARBA00023242"/>
    </source>
</evidence>
<feature type="compositionally biased region" description="Pro residues" evidence="5">
    <location>
        <begin position="254"/>
        <end position="265"/>
    </location>
</feature>
<keyword evidence="9" id="KW-1185">Reference proteome</keyword>
<gene>
    <name evidence="8" type="ORF">BOX15_Mlig002928g1</name>
    <name evidence="7" type="ORF">BOX15_Mlig002928g2</name>
</gene>
<feature type="compositionally biased region" description="Low complexity" evidence="5">
    <location>
        <begin position="494"/>
        <end position="515"/>
    </location>
</feature>
<dbReference type="Proteomes" id="UP000215902">
    <property type="component" value="Unassembled WGS sequence"/>
</dbReference>
<feature type="domain" description="Homeobox" evidence="6">
    <location>
        <begin position="535"/>
        <end position="598"/>
    </location>
</feature>
<feature type="compositionally biased region" description="Low complexity" evidence="5">
    <location>
        <begin position="639"/>
        <end position="650"/>
    </location>
</feature>
<dbReference type="Pfam" id="PF05920">
    <property type="entry name" value="Homeobox_KN"/>
    <property type="match status" value="1"/>
</dbReference>
<comment type="subcellular location">
    <subcellularLocation>
        <location evidence="4">Nucleus</location>
    </subcellularLocation>
</comment>
<reference evidence="7 9" key="1">
    <citation type="submission" date="2017-06" db="EMBL/GenBank/DDBJ databases">
        <title>A platform for efficient transgenesis in Macrostomum lignano, a flatworm model organism for stem cell research.</title>
        <authorList>
            <person name="Berezikov E."/>
        </authorList>
    </citation>
    <scope>NUCLEOTIDE SEQUENCE [LARGE SCALE GENOMIC DNA]</scope>
    <source>
        <strain evidence="7">DV1</strain>
        <tissue evidence="7">Whole organism</tissue>
    </source>
</reference>
<accession>A0A267DF10</accession>
<keyword evidence="2 4" id="KW-0371">Homeobox</keyword>
<sequence length="688" mass="71588">MGIFPQIAPAEVLVLSCPLCHFVTHHVDKLEAHFTAKHQHQHLNGDAAREPAEAADADADGSRFNLLRCSVCAKVSNSAAFMSEHLAIAHPGESGSSTGVETVFRGLLKPTAVATSATGDAAGASPSRRCLFCPFRAASVAELRRHFEYHGLRNVAGLSCAEADGTAAPLTSRNGLADEAAASEDEEAAGNASAASAAAAANKSPESPVNLDTKSAPARRKRPANESPARQPHKQQLQKLQQQQQQQKRRHLPQPLPLTPPPRPALPLQSPTPISSTERVTNGGGSAPNVKVEELAAVNSGDEVDEEDLEELEEELDEGPDALNNHSGSEDTTESAGGSDGFLSYAAAAAAAASYPGFPFFSGALGPMALHHSFAAFAGQAAAPLFLPPPPPPPPPPQTTGSATTTSSLELLRKSFQPSKSSAFQTPSHPSQLPQPLTQSASSSSSATSVVASGEVADAAVREAQPATDSPGSDAGVENQHQAQLLQQRHRLQHGSGVSAAAASPSSAVLGSSPCSGGGGGGGGSVGSLRLDWCSIKRGSRPNLPYSARRKLFHWLATHLHQPYPSEEQKEALARDTQLTKTTVNNWFINARRRYVKPLQEGRTVPGFDLYRVAGLRSPEPPCSVDSSGGVIGVGGVGSTSPDSAAISVSSPPPPTQQPPLPAPPPQQQQPQLPTVMPLSEKLEPSTP</sequence>
<dbReference type="InterPro" id="IPR009057">
    <property type="entry name" value="Homeodomain-like_sf"/>
</dbReference>
<evidence type="ECO:0000313" key="7">
    <source>
        <dbReference type="EMBL" id="PAA47851.1"/>
    </source>
</evidence>
<comment type="caution">
    <text evidence="7">The sequence shown here is derived from an EMBL/GenBank/DDBJ whole genome shotgun (WGS) entry which is preliminary data.</text>
</comment>
<dbReference type="Gene3D" id="1.10.10.60">
    <property type="entry name" value="Homeodomain-like"/>
    <property type="match status" value="1"/>
</dbReference>
<dbReference type="CDD" id="cd00086">
    <property type="entry name" value="homeodomain"/>
    <property type="match status" value="1"/>
</dbReference>
<feature type="DNA-binding region" description="Homeobox" evidence="4">
    <location>
        <begin position="537"/>
        <end position="599"/>
    </location>
</feature>
<feature type="compositionally biased region" description="Pro residues" evidence="5">
    <location>
        <begin position="386"/>
        <end position="398"/>
    </location>
</feature>
<evidence type="ECO:0000256" key="4">
    <source>
        <dbReference type="PROSITE-ProRule" id="PRU00108"/>
    </source>
</evidence>
<feature type="compositionally biased region" description="Low complexity" evidence="5">
    <location>
        <begin position="425"/>
        <end position="453"/>
    </location>
</feature>
<dbReference type="EMBL" id="NIVC01004311">
    <property type="protein sequence ID" value="PAA47851.1"/>
    <property type="molecule type" value="Genomic_DNA"/>
</dbReference>
<feature type="region of interest" description="Disordered" evidence="5">
    <location>
        <begin position="385"/>
        <end position="522"/>
    </location>
</feature>
<dbReference type="InterPro" id="IPR008422">
    <property type="entry name" value="KN_HD"/>
</dbReference>
<dbReference type="PROSITE" id="PS50071">
    <property type="entry name" value="HOMEOBOX_2"/>
    <property type="match status" value="1"/>
</dbReference>
<keyword evidence="1 4" id="KW-0238">DNA-binding</keyword>
<proteinExistence type="predicted"/>
<organism evidence="7 9">
    <name type="scientific">Macrostomum lignano</name>
    <dbReference type="NCBI Taxonomy" id="282301"/>
    <lineage>
        <taxon>Eukaryota</taxon>
        <taxon>Metazoa</taxon>
        <taxon>Spiralia</taxon>
        <taxon>Lophotrochozoa</taxon>
        <taxon>Platyhelminthes</taxon>
        <taxon>Rhabditophora</taxon>
        <taxon>Macrostomorpha</taxon>
        <taxon>Macrostomida</taxon>
        <taxon>Macrostomidae</taxon>
        <taxon>Macrostomum</taxon>
    </lineage>
</organism>
<dbReference type="InterPro" id="IPR050224">
    <property type="entry name" value="TALE_homeobox"/>
</dbReference>
<feature type="compositionally biased region" description="Low complexity" evidence="5">
    <location>
        <begin position="189"/>
        <end position="208"/>
    </location>
</feature>
<evidence type="ECO:0000256" key="1">
    <source>
        <dbReference type="ARBA" id="ARBA00023125"/>
    </source>
</evidence>
<evidence type="ECO:0000313" key="9">
    <source>
        <dbReference type="Proteomes" id="UP000215902"/>
    </source>
</evidence>
<dbReference type="AlphaFoldDB" id="A0A267DF10"/>
<dbReference type="GO" id="GO:0003677">
    <property type="term" value="F:DNA binding"/>
    <property type="evidence" value="ECO:0007669"/>
    <property type="project" value="UniProtKB-UniRule"/>
</dbReference>
<name>A0A267DF10_9PLAT</name>
<dbReference type="InterPro" id="IPR013087">
    <property type="entry name" value="Znf_C2H2_type"/>
</dbReference>
<evidence type="ECO:0000259" key="6">
    <source>
        <dbReference type="PROSITE" id="PS50071"/>
    </source>
</evidence>
<protein>
    <recommendedName>
        <fullName evidence="6">Homeobox domain-containing protein</fullName>
    </recommendedName>
</protein>
<feature type="compositionally biased region" description="Acidic residues" evidence="5">
    <location>
        <begin position="302"/>
        <end position="320"/>
    </location>
</feature>
<evidence type="ECO:0000256" key="5">
    <source>
        <dbReference type="SAM" id="MobiDB-lite"/>
    </source>
</evidence>
<feature type="region of interest" description="Disordered" evidence="5">
    <location>
        <begin position="178"/>
        <end position="340"/>
    </location>
</feature>
<dbReference type="SMART" id="SM00355">
    <property type="entry name" value="ZnF_C2H2"/>
    <property type="match status" value="3"/>
</dbReference>
<dbReference type="SMART" id="SM00389">
    <property type="entry name" value="HOX"/>
    <property type="match status" value="1"/>
</dbReference>
<dbReference type="GO" id="GO:0005634">
    <property type="term" value="C:nucleus"/>
    <property type="evidence" value="ECO:0007669"/>
    <property type="project" value="UniProtKB-SubCell"/>
</dbReference>
<dbReference type="PANTHER" id="PTHR11850">
    <property type="entry name" value="HOMEOBOX PROTEIN TRANSCRIPTION FACTORS"/>
    <property type="match status" value="1"/>
</dbReference>
<dbReference type="OrthoDB" id="10056939at2759"/>
<dbReference type="STRING" id="282301.A0A267DF10"/>
<feature type="region of interest" description="Disordered" evidence="5">
    <location>
        <begin position="619"/>
        <end position="688"/>
    </location>
</feature>
<feature type="compositionally biased region" description="Pro residues" evidence="5">
    <location>
        <begin position="651"/>
        <end position="668"/>
    </location>
</feature>
<dbReference type="GO" id="GO:0006355">
    <property type="term" value="P:regulation of DNA-templated transcription"/>
    <property type="evidence" value="ECO:0007669"/>
    <property type="project" value="InterPro"/>
</dbReference>
<dbReference type="EMBL" id="NIVC01000149">
    <property type="protein sequence ID" value="PAA89543.1"/>
    <property type="molecule type" value="Genomic_DNA"/>
</dbReference>
<dbReference type="InterPro" id="IPR001356">
    <property type="entry name" value="HD"/>
</dbReference>